<dbReference type="Proteomes" id="UP000652761">
    <property type="component" value="Unassembled WGS sequence"/>
</dbReference>
<dbReference type="InterPro" id="IPR025558">
    <property type="entry name" value="DUF4283"/>
</dbReference>
<dbReference type="Pfam" id="PF14111">
    <property type="entry name" value="DUF4283"/>
    <property type="match status" value="1"/>
</dbReference>
<keyword evidence="3" id="KW-1185">Reference proteome</keyword>
<proteinExistence type="predicted"/>
<organism evidence="2 3">
    <name type="scientific">Colocasia esculenta</name>
    <name type="common">Wild taro</name>
    <name type="synonym">Arum esculentum</name>
    <dbReference type="NCBI Taxonomy" id="4460"/>
    <lineage>
        <taxon>Eukaryota</taxon>
        <taxon>Viridiplantae</taxon>
        <taxon>Streptophyta</taxon>
        <taxon>Embryophyta</taxon>
        <taxon>Tracheophyta</taxon>
        <taxon>Spermatophyta</taxon>
        <taxon>Magnoliopsida</taxon>
        <taxon>Liliopsida</taxon>
        <taxon>Araceae</taxon>
        <taxon>Aroideae</taxon>
        <taxon>Colocasieae</taxon>
        <taxon>Colocasia</taxon>
    </lineage>
</organism>
<reference evidence="2" key="1">
    <citation type="submission" date="2017-07" db="EMBL/GenBank/DDBJ databases">
        <title>Taro Niue Genome Assembly and Annotation.</title>
        <authorList>
            <person name="Atibalentja N."/>
            <person name="Keating K."/>
            <person name="Fields C.J."/>
        </authorList>
    </citation>
    <scope>NUCLEOTIDE SEQUENCE</scope>
    <source>
        <strain evidence="2">Niue_2</strain>
        <tissue evidence="2">Leaf</tissue>
    </source>
</reference>
<sequence length="383" mass="42515">MGSEEAPRKSYAQMLAASNPPPAVTIEVKSPAFTDLGEPAVYFSKEEIERSVIPFKNAIIAKCSYGRSSIPEIKSCLSQRLMLSKDFIISTLNPRHLLFRFDDGEDFLKVLLRRSLYIKGYLFRFFRWDPTFDYSYDPTYIPVWIGLPLLPVNFYHEGFLKSIAGNFGTVLQIHDVTKSMTQTKEALVSVELDIKKTRPDRIWIGCDNDGFWQKTKQQDSVNRSNSLPDAHQHKVHVGPADPVISSPQPVHGILSGGNLHADLAGASSSRGLVVKSVDEEELLLRVAREDFLMPDMEINREASTNVDRERCLGGSGRGSPRTGLYCFYSSACCSVLSDGLCSLVVGVVHSGEGSSQDRPLSLLAEVLPRSAMHSFRATVELPL</sequence>
<comment type="caution">
    <text evidence="2">The sequence shown here is derived from an EMBL/GenBank/DDBJ whole genome shotgun (WGS) entry which is preliminary data.</text>
</comment>
<dbReference type="AlphaFoldDB" id="A0A843VFJ6"/>
<name>A0A843VFJ6_COLES</name>
<evidence type="ECO:0000259" key="1">
    <source>
        <dbReference type="Pfam" id="PF14111"/>
    </source>
</evidence>
<dbReference type="PANTHER" id="PTHR31286">
    <property type="entry name" value="GLYCINE-RICH CELL WALL STRUCTURAL PROTEIN 1.8-LIKE"/>
    <property type="match status" value="1"/>
</dbReference>
<dbReference type="PANTHER" id="PTHR31286:SF180">
    <property type="entry name" value="OS10G0362600 PROTEIN"/>
    <property type="match status" value="1"/>
</dbReference>
<evidence type="ECO:0000313" key="3">
    <source>
        <dbReference type="Proteomes" id="UP000652761"/>
    </source>
</evidence>
<evidence type="ECO:0000313" key="2">
    <source>
        <dbReference type="EMBL" id="MQL94715.1"/>
    </source>
</evidence>
<dbReference type="InterPro" id="IPR040256">
    <property type="entry name" value="At4g02000-like"/>
</dbReference>
<dbReference type="EMBL" id="NMUH01001707">
    <property type="protein sequence ID" value="MQL94715.1"/>
    <property type="molecule type" value="Genomic_DNA"/>
</dbReference>
<dbReference type="OrthoDB" id="786567at2759"/>
<feature type="domain" description="DUF4283" evidence="1">
    <location>
        <begin position="55"/>
        <end position="133"/>
    </location>
</feature>
<gene>
    <name evidence="2" type="ORF">Taro_027373</name>
</gene>
<protein>
    <recommendedName>
        <fullName evidence="1">DUF4283 domain-containing protein</fullName>
    </recommendedName>
</protein>
<accession>A0A843VFJ6</accession>